<name>G2Y574_BOTF4</name>
<gene>
    <name evidence="2" type="ORF">BofuT4_uP037940.1</name>
</gene>
<dbReference type="InParanoid" id="G2Y574"/>
<dbReference type="AlphaFoldDB" id="G2Y574"/>
<evidence type="ECO:0000256" key="1">
    <source>
        <dbReference type="SAM" id="MobiDB-lite"/>
    </source>
</evidence>
<dbReference type="Proteomes" id="UP000008177">
    <property type="component" value="Unplaced contigs"/>
</dbReference>
<feature type="region of interest" description="Disordered" evidence="1">
    <location>
        <begin position="63"/>
        <end position="82"/>
    </location>
</feature>
<reference evidence="3" key="1">
    <citation type="journal article" date="2011" name="PLoS Genet.">
        <title>Genomic analysis of the necrotrophic fungal pathogens Sclerotinia sclerotiorum and Botrytis cinerea.</title>
        <authorList>
            <person name="Amselem J."/>
            <person name="Cuomo C.A."/>
            <person name="van Kan J.A."/>
            <person name="Viaud M."/>
            <person name="Benito E.P."/>
            <person name="Couloux A."/>
            <person name="Coutinho P.M."/>
            <person name="de Vries R.P."/>
            <person name="Dyer P.S."/>
            <person name="Fillinger S."/>
            <person name="Fournier E."/>
            <person name="Gout L."/>
            <person name="Hahn M."/>
            <person name="Kohn L."/>
            <person name="Lapalu N."/>
            <person name="Plummer K.M."/>
            <person name="Pradier J.M."/>
            <person name="Quevillon E."/>
            <person name="Sharon A."/>
            <person name="Simon A."/>
            <person name="ten Have A."/>
            <person name="Tudzynski B."/>
            <person name="Tudzynski P."/>
            <person name="Wincker P."/>
            <person name="Andrew M."/>
            <person name="Anthouard V."/>
            <person name="Beever R.E."/>
            <person name="Beffa R."/>
            <person name="Benoit I."/>
            <person name="Bouzid O."/>
            <person name="Brault B."/>
            <person name="Chen Z."/>
            <person name="Choquer M."/>
            <person name="Collemare J."/>
            <person name="Cotton P."/>
            <person name="Danchin E.G."/>
            <person name="Da Silva C."/>
            <person name="Gautier A."/>
            <person name="Giraud C."/>
            <person name="Giraud T."/>
            <person name="Gonzalez C."/>
            <person name="Grossetete S."/>
            <person name="Guldener U."/>
            <person name="Henrissat B."/>
            <person name="Howlett B.J."/>
            <person name="Kodira C."/>
            <person name="Kretschmer M."/>
            <person name="Lappartient A."/>
            <person name="Leroch M."/>
            <person name="Levis C."/>
            <person name="Mauceli E."/>
            <person name="Neuveglise C."/>
            <person name="Oeser B."/>
            <person name="Pearson M."/>
            <person name="Poulain J."/>
            <person name="Poussereau N."/>
            <person name="Quesneville H."/>
            <person name="Rascle C."/>
            <person name="Schumacher J."/>
            <person name="Segurens B."/>
            <person name="Sexton A."/>
            <person name="Silva E."/>
            <person name="Sirven C."/>
            <person name="Soanes D.M."/>
            <person name="Talbot N.J."/>
            <person name="Templeton M."/>
            <person name="Yandava C."/>
            <person name="Yarden O."/>
            <person name="Zeng Q."/>
            <person name="Rollins J.A."/>
            <person name="Lebrun M.H."/>
            <person name="Dickman M."/>
        </authorList>
    </citation>
    <scope>NUCLEOTIDE SEQUENCE [LARGE SCALE GENOMIC DNA]</scope>
    <source>
        <strain evidence="3">T4</strain>
    </source>
</reference>
<evidence type="ECO:0000313" key="3">
    <source>
        <dbReference type="Proteomes" id="UP000008177"/>
    </source>
</evidence>
<proteinExistence type="predicted"/>
<evidence type="ECO:0000313" key="2">
    <source>
        <dbReference type="EMBL" id="CCD47814.1"/>
    </source>
</evidence>
<organism evidence="2 3">
    <name type="scientific">Botryotinia fuckeliana (strain T4)</name>
    <name type="common">Noble rot fungus</name>
    <name type="synonym">Botrytis cinerea</name>
    <dbReference type="NCBI Taxonomy" id="999810"/>
    <lineage>
        <taxon>Eukaryota</taxon>
        <taxon>Fungi</taxon>
        <taxon>Dikarya</taxon>
        <taxon>Ascomycota</taxon>
        <taxon>Pezizomycotina</taxon>
        <taxon>Leotiomycetes</taxon>
        <taxon>Helotiales</taxon>
        <taxon>Sclerotiniaceae</taxon>
        <taxon>Botrytis</taxon>
    </lineage>
</organism>
<protein>
    <submittedName>
        <fullName evidence="2">Uncharacterized protein</fullName>
    </submittedName>
</protein>
<accession>G2Y574</accession>
<dbReference type="EMBL" id="FQ790287">
    <property type="protein sequence ID" value="CCD47814.1"/>
    <property type="molecule type" value="Genomic_DNA"/>
</dbReference>
<sequence>MRVLGYLELIYGALLLLLRHHGYIHFHNIIISSTSFDILASNLGYETSPAEIYETVLHPTSIDVSTRPHSYPHAISTSAEHS</sequence>
<dbReference type="HOGENOM" id="CLU_2558033_0_0_1"/>